<reference evidence="9" key="1">
    <citation type="submission" date="2020-07" db="EMBL/GenBank/DDBJ databases">
        <title>Huge and variable diversity of episymbiotic CPR bacteria and DPANN archaea in groundwater ecosystems.</title>
        <authorList>
            <person name="He C.Y."/>
            <person name="Keren R."/>
            <person name="Whittaker M."/>
            <person name="Farag I.F."/>
            <person name="Doudna J."/>
            <person name="Cate J.H.D."/>
            <person name="Banfield J.F."/>
        </authorList>
    </citation>
    <scope>NUCLEOTIDE SEQUENCE</scope>
    <source>
        <strain evidence="9">NC_groundwater_717_Ag_S-0.2um_59_8</strain>
    </source>
</reference>
<feature type="transmembrane region" description="Helical" evidence="7">
    <location>
        <begin position="95"/>
        <end position="114"/>
    </location>
</feature>
<evidence type="ECO:0000256" key="5">
    <source>
        <dbReference type="ARBA" id="ARBA00022989"/>
    </source>
</evidence>
<organism evidence="9 10">
    <name type="scientific">Tectimicrobiota bacterium</name>
    <dbReference type="NCBI Taxonomy" id="2528274"/>
    <lineage>
        <taxon>Bacteria</taxon>
        <taxon>Pseudomonadati</taxon>
        <taxon>Nitrospinota/Tectimicrobiota group</taxon>
        <taxon>Candidatus Tectimicrobiota</taxon>
    </lineage>
</organism>
<sequence>MNRSSANLIRGLSLLAILVVWWIISLFFPPSFIPGPEIVLKKVAALLFTGEFLFHMYKTLLRVILGFLWAFVIGSLIGMVMGFSRLAEHFFEVEVLVGLTIPGLAWAIISLMWFGIRDFSAIFSIFIIILPMIAVNMWEGTKALDRELIEMGHAFKASRKMVIRHVVIPQLVPYLFAATRFGFALAWKVVVVAEMLGLSNGVGFMINHSFGLFDMEGVLAWTLSFTLVMILLEFGIVKLIEKRATKWRPAVTLM</sequence>
<dbReference type="InterPro" id="IPR000515">
    <property type="entry name" value="MetI-like"/>
</dbReference>
<dbReference type="Proteomes" id="UP000741360">
    <property type="component" value="Unassembled WGS sequence"/>
</dbReference>
<dbReference type="EMBL" id="JACPSX010000002">
    <property type="protein sequence ID" value="MBI3013487.1"/>
    <property type="molecule type" value="Genomic_DNA"/>
</dbReference>
<comment type="caution">
    <text evidence="9">The sequence shown here is derived from an EMBL/GenBank/DDBJ whole genome shotgun (WGS) entry which is preliminary data.</text>
</comment>
<feature type="transmembrane region" description="Helical" evidence="7">
    <location>
        <begin position="60"/>
        <end position="83"/>
    </location>
</feature>
<keyword evidence="6 7" id="KW-0472">Membrane</keyword>
<keyword evidence="4 7" id="KW-0812">Transmembrane</keyword>
<dbReference type="PANTHER" id="PTHR30151:SF38">
    <property type="entry name" value="ALIPHATIC SULFONATES TRANSPORT PERMEASE PROTEIN SSUC-RELATED"/>
    <property type="match status" value="1"/>
</dbReference>
<evidence type="ECO:0000256" key="6">
    <source>
        <dbReference type="ARBA" id="ARBA00023136"/>
    </source>
</evidence>
<keyword evidence="5 7" id="KW-1133">Transmembrane helix</keyword>
<keyword evidence="2 7" id="KW-0813">Transport</keyword>
<evidence type="ECO:0000313" key="9">
    <source>
        <dbReference type="EMBL" id="MBI3013487.1"/>
    </source>
</evidence>
<accession>A0A932GMH9</accession>
<comment type="similarity">
    <text evidence="7">Belongs to the binding-protein-dependent transport system permease family.</text>
</comment>
<dbReference type="InterPro" id="IPR035906">
    <property type="entry name" value="MetI-like_sf"/>
</dbReference>
<proteinExistence type="inferred from homology"/>
<dbReference type="AlphaFoldDB" id="A0A932GMH9"/>
<evidence type="ECO:0000259" key="8">
    <source>
        <dbReference type="PROSITE" id="PS50928"/>
    </source>
</evidence>
<evidence type="ECO:0000256" key="2">
    <source>
        <dbReference type="ARBA" id="ARBA00022448"/>
    </source>
</evidence>
<feature type="transmembrane region" description="Helical" evidence="7">
    <location>
        <begin position="12"/>
        <end position="33"/>
    </location>
</feature>
<protein>
    <submittedName>
        <fullName evidence="9">ABC transporter permease</fullName>
    </submittedName>
</protein>
<gene>
    <name evidence="9" type="ORF">HYY65_00145</name>
</gene>
<evidence type="ECO:0000313" key="10">
    <source>
        <dbReference type="Proteomes" id="UP000741360"/>
    </source>
</evidence>
<dbReference type="SUPFAM" id="SSF161098">
    <property type="entry name" value="MetI-like"/>
    <property type="match status" value="1"/>
</dbReference>
<evidence type="ECO:0000256" key="4">
    <source>
        <dbReference type="ARBA" id="ARBA00022692"/>
    </source>
</evidence>
<feature type="transmembrane region" description="Helical" evidence="7">
    <location>
        <begin position="120"/>
        <end position="138"/>
    </location>
</feature>
<feature type="domain" description="ABC transmembrane type-1" evidence="8">
    <location>
        <begin position="56"/>
        <end position="240"/>
    </location>
</feature>
<evidence type="ECO:0000256" key="1">
    <source>
        <dbReference type="ARBA" id="ARBA00004651"/>
    </source>
</evidence>
<evidence type="ECO:0000256" key="3">
    <source>
        <dbReference type="ARBA" id="ARBA00022475"/>
    </source>
</evidence>
<dbReference type="CDD" id="cd06261">
    <property type="entry name" value="TM_PBP2"/>
    <property type="match status" value="1"/>
</dbReference>
<dbReference type="Pfam" id="PF00528">
    <property type="entry name" value="BPD_transp_1"/>
    <property type="match status" value="1"/>
</dbReference>
<dbReference type="PANTHER" id="PTHR30151">
    <property type="entry name" value="ALKANE SULFONATE ABC TRANSPORTER-RELATED, MEMBRANE SUBUNIT"/>
    <property type="match status" value="1"/>
</dbReference>
<dbReference type="GO" id="GO:0005886">
    <property type="term" value="C:plasma membrane"/>
    <property type="evidence" value="ECO:0007669"/>
    <property type="project" value="UniProtKB-SubCell"/>
</dbReference>
<dbReference type="PROSITE" id="PS50928">
    <property type="entry name" value="ABC_TM1"/>
    <property type="match status" value="1"/>
</dbReference>
<feature type="transmembrane region" description="Helical" evidence="7">
    <location>
        <begin position="218"/>
        <end position="240"/>
    </location>
</feature>
<name>A0A932GMH9_UNCTE</name>
<keyword evidence="3" id="KW-1003">Cell membrane</keyword>
<evidence type="ECO:0000256" key="7">
    <source>
        <dbReference type="RuleBase" id="RU363032"/>
    </source>
</evidence>
<dbReference type="GO" id="GO:0055085">
    <property type="term" value="P:transmembrane transport"/>
    <property type="evidence" value="ECO:0007669"/>
    <property type="project" value="InterPro"/>
</dbReference>
<dbReference type="Gene3D" id="1.10.3720.10">
    <property type="entry name" value="MetI-like"/>
    <property type="match status" value="1"/>
</dbReference>
<comment type="subcellular location">
    <subcellularLocation>
        <location evidence="1 7">Cell membrane</location>
        <topology evidence="1 7">Multi-pass membrane protein</topology>
    </subcellularLocation>
</comment>